<feature type="transmembrane region" description="Helical" evidence="2">
    <location>
        <begin position="70"/>
        <end position="88"/>
    </location>
</feature>
<keyword evidence="2" id="KW-0472">Membrane</keyword>
<dbReference type="OrthoDB" id="9811967at2"/>
<dbReference type="InterPro" id="IPR052966">
    <property type="entry name" value="Beta-lactamase_Reg"/>
</dbReference>
<organism evidence="3 4">
    <name type="scientific">Exilibacterium tricleocarpae</name>
    <dbReference type="NCBI Taxonomy" id="2591008"/>
    <lineage>
        <taxon>Bacteria</taxon>
        <taxon>Pseudomonadati</taxon>
        <taxon>Pseudomonadota</taxon>
        <taxon>Gammaproteobacteria</taxon>
        <taxon>Cellvibrionales</taxon>
        <taxon>Cellvibrionaceae</taxon>
        <taxon>Exilibacterium</taxon>
    </lineage>
</organism>
<sequence>MLLLTILIVLGLVQLWGSGAPLHRDQWFRRWVGWLKKQPWLAATPPLVLILALAGPLLALVVAIDIVTAFGAWLEVLIAVPVLLYSLGRGDFSASLQGYLSAWSDRDWPAAVASARQLGATLEDTTHEDWPSLHEPLLAAAGYRGFERMFAVLFWFVLLGPPGALLYRLSSLYLASCTGEDSDGNESDEENGEGSGDEISEESREEESAARRWLWLLEWPAVRLLGGSFALTGNFVGCIQQWRAFMTCFESPSAKVLMHAIRGALTIGEEVAQEVSENELRALQSLLSRTLMLWLCLLALVTLIV</sequence>
<dbReference type="PANTHER" id="PTHR38684:SF1">
    <property type="entry name" value="PROTEIN AMPE"/>
    <property type="match status" value="1"/>
</dbReference>
<feature type="region of interest" description="Disordered" evidence="1">
    <location>
        <begin position="180"/>
        <end position="204"/>
    </location>
</feature>
<evidence type="ECO:0000313" key="3">
    <source>
        <dbReference type="EMBL" id="TQV79474.1"/>
    </source>
</evidence>
<gene>
    <name evidence="3" type="ORF">FKG94_11440</name>
</gene>
<dbReference type="GO" id="GO:0046677">
    <property type="term" value="P:response to antibiotic"/>
    <property type="evidence" value="ECO:0007669"/>
    <property type="project" value="TreeGrafter"/>
</dbReference>
<keyword evidence="2" id="KW-0812">Transmembrane</keyword>
<evidence type="ECO:0000256" key="2">
    <source>
        <dbReference type="SAM" id="Phobius"/>
    </source>
</evidence>
<dbReference type="AlphaFoldDB" id="A0A545TQI7"/>
<dbReference type="PANTHER" id="PTHR38684">
    <property type="entry name" value="PROTEIN AMPE"/>
    <property type="match status" value="1"/>
</dbReference>
<name>A0A545TQI7_9GAMM</name>
<feature type="transmembrane region" description="Helical" evidence="2">
    <location>
        <begin position="41"/>
        <end position="63"/>
    </location>
</feature>
<reference evidence="3 4" key="1">
    <citation type="submission" date="2019-06" db="EMBL/GenBank/DDBJ databases">
        <title>Whole genome sequence for Cellvibrionaceae sp. R142.</title>
        <authorList>
            <person name="Wang G."/>
        </authorList>
    </citation>
    <scope>NUCLEOTIDE SEQUENCE [LARGE SCALE GENOMIC DNA]</scope>
    <source>
        <strain evidence="3 4">R142</strain>
    </source>
</reference>
<accession>A0A545TQI7</accession>
<comment type="caution">
    <text evidence="3">The sequence shown here is derived from an EMBL/GenBank/DDBJ whole genome shotgun (WGS) entry which is preliminary data.</text>
</comment>
<dbReference type="GO" id="GO:0005886">
    <property type="term" value="C:plasma membrane"/>
    <property type="evidence" value="ECO:0007669"/>
    <property type="project" value="TreeGrafter"/>
</dbReference>
<dbReference type="RefSeq" id="WP_142904364.1">
    <property type="nucleotide sequence ID" value="NZ_ML660092.1"/>
</dbReference>
<keyword evidence="2" id="KW-1133">Transmembrane helix</keyword>
<feature type="transmembrane region" description="Helical" evidence="2">
    <location>
        <begin position="286"/>
        <end position="304"/>
    </location>
</feature>
<proteinExistence type="predicted"/>
<evidence type="ECO:0000256" key="1">
    <source>
        <dbReference type="SAM" id="MobiDB-lite"/>
    </source>
</evidence>
<evidence type="ECO:0000313" key="4">
    <source>
        <dbReference type="Proteomes" id="UP000319732"/>
    </source>
</evidence>
<keyword evidence="4" id="KW-1185">Reference proteome</keyword>
<dbReference type="Proteomes" id="UP000319732">
    <property type="component" value="Unassembled WGS sequence"/>
</dbReference>
<feature type="transmembrane region" description="Helical" evidence="2">
    <location>
        <begin position="149"/>
        <end position="167"/>
    </location>
</feature>
<protein>
    <submittedName>
        <fullName evidence="3">Transcriptional regulator</fullName>
    </submittedName>
</protein>
<dbReference type="EMBL" id="VHSG01000011">
    <property type="protein sequence ID" value="TQV79474.1"/>
    <property type="molecule type" value="Genomic_DNA"/>
</dbReference>